<dbReference type="RefSeq" id="WP_164451954.1">
    <property type="nucleotide sequence ID" value="NZ_JAAIJQ010000014.1"/>
</dbReference>
<evidence type="ECO:0000259" key="2">
    <source>
        <dbReference type="Pfam" id="PF01757"/>
    </source>
</evidence>
<evidence type="ECO:0000313" key="4">
    <source>
        <dbReference type="Proteomes" id="UP000483379"/>
    </source>
</evidence>
<keyword evidence="1" id="KW-0472">Membrane</keyword>
<feature type="transmembrane region" description="Helical" evidence="1">
    <location>
        <begin position="20"/>
        <end position="39"/>
    </location>
</feature>
<comment type="caution">
    <text evidence="3">The sequence shown here is derived from an EMBL/GenBank/DDBJ whole genome shotgun (WGS) entry which is preliminary data.</text>
</comment>
<sequence>MQTASQEGPKRPSPFVRLDYLDALRGYAALYVLLFHVAWLPEDRLALPAWMSDYVLNGSTGVDLFFVLSAFALSYSLDARHGERHLIRHFYIRRFFRIAPLFYVMMAFYYAKDLWQTGTWHSGSEVLINASLLFNLFPSHILGYVWASWTIGVEVLFYLVFPLIFSRVRGVGGTAALFLITALGANAWSFLLDHYGVASGYLTPDQLETVRHHSFLSALPVFVSGMLAYRLHSGYLARLGAPSRRRLGSLLILLFAALYWALLDERLHGLLWDEQVWLGPIYACLVLGLALRPAKLLVNGITVRLGKVSYSLYLLHPSLVVFLAPAYHLLYTWIPSTTGAFLAAFAVTALMLTAASALSYKAIERAGMRLGERVIARGSRPSLLATP</sequence>
<dbReference type="InterPro" id="IPR050879">
    <property type="entry name" value="Acyltransferase_3"/>
</dbReference>
<dbReference type="AlphaFoldDB" id="A0A6M0JZS7"/>
<keyword evidence="4" id="KW-1185">Reference proteome</keyword>
<keyword evidence="1" id="KW-1133">Transmembrane helix</keyword>
<feature type="transmembrane region" description="Helical" evidence="1">
    <location>
        <begin position="212"/>
        <end position="231"/>
    </location>
</feature>
<dbReference type="Proteomes" id="UP000483379">
    <property type="component" value="Unassembled WGS sequence"/>
</dbReference>
<keyword evidence="1" id="KW-0812">Transmembrane</keyword>
<name>A0A6M0JZS7_9GAMM</name>
<dbReference type="GO" id="GO:0016747">
    <property type="term" value="F:acyltransferase activity, transferring groups other than amino-acyl groups"/>
    <property type="evidence" value="ECO:0007669"/>
    <property type="project" value="InterPro"/>
</dbReference>
<feature type="transmembrane region" description="Helical" evidence="1">
    <location>
        <begin position="312"/>
        <end position="334"/>
    </location>
</feature>
<feature type="transmembrane region" description="Helical" evidence="1">
    <location>
        <begin position="340"/>
        <end position="360"/>
    </location>
</feature>
<dbReference type="GO" id="GO:0000271">
    <property type="term" value="P:polysaccharide biosynthetic process"/>
    <property type="evidence" value="ECO:0007669"/>
    <property type="project" value="TreeGrafter"/>
</dbReference>
<dbReference type="GO" id="GO:0016020">
    <property type="term" value="C:membrane"/>
    <property type="evidence" value="ECO:0007669"/>
    <property type="project" value="TreeGrafter"/>
</dbReference>
<feature type="domain" description="Acyltransferase 3" evidence="2">
    <location>
        <begin position="19"/>
        <end position="353"/>
    </location>
</feature>
<feature type="transmembrane region" description="Helical" evidence="1">
    <location>
        <begin position="54"/>
        <end position="75"/>
    </location>
</feature>
<evidence type="ECO:0000313" key="3">
    <source>
        <dbReference type="EMBL" id="NEV61585.1"/>
    </source>
</evidence>
<feature type="transmembrane region" description="Helical" evidence="1">
    <location>
        <begin position="95"/>
        <end position="111"/>
    </location>
</feature>
<accession>A0A6M0JZS7</accession>
<dbReference type="PANTHER" id="PTHR23028:SF53">
    <property type="entry name" value="ACYL_TRANSF_3 DOMAIN-CONTAINING PROTEIN"/>
    <property type="match status" value="1"/>
</dbReference>
<keyword evidence="3" id="KW-0808">Transferase</keyword>
<reference evidence="3 4" key="1">
    <citation type="submission" date="2020-02" db="EMBL/GenBank/DDBJ databases">
        <title>Genome sequences of Thiorhodococcus mannitoliphagus and Thiorhodococcus minor, purple sulfur photosynthetic bacteria in the gammaproteobacterial family, Chromatiaceae.</title>
        <authorList>
            <person name="Aviles F.A."/>
            <person name="Meyer T.E."/>
            <person name="Kyndt J.A."/>
        </authorList>
    </citation>
    <scope>NUCLEOTIDE SEQUENCE [LARGE SCALE GENOMIC DNA]</scope>
    <source>
        <strain evidence="3 4">DSM 11518</strain>
    </source>
</reference>
<evidence type="ECO:0000256" key="1">
    <source>
        <dbReference type="SAM" id="Phobius"/>
    </source>
</evidence>
<feature type="transmembrane region" description="Helical" evidence="1">
    <location>
        <begin position="173"/>
        <end position="192"/>
    </location>
</feature>
<feature type="transmembrane region" description="Helical" evidence="1">
    <location>
        <begin position="275"/>
        <end position="291"/>
    </location>
</feature>
<dbReference type="InterPro" id="IPR002656">
    <property type="entry name" value="Acyl_transf_3_dom"/>
</dbReference>
<feature type="transmembrane region" description="Helical" evidence="1">
    <location>
        <begin position="247"/>
        <end position="263"/>
    </location>
</feature>
<gene>
    <name evidence="3" type="ORF">G3446_06720</name>
</gene>
<feature type="transmembrane region" description="Helical" evidence="1">
    <location>
        <begin position="141"/>
        <end position="161"/>
    </location>
</feature>
<proteinExistence type="predicted"/>
<dbReference type="EMBL" id="JAAIJQ010000014">
    <property type="protein sequence ID" value="NEV61585.1"/>
    <property type="molecule type" value="Genomic_DNA"/>
</dbReference>
<dbReference type="Pfam" id="PF01757">
    <property type="entry name" value="Acyl_transf_3"/>
    <property type="match status" value="1"/>
</dbReference>
<protein>
    <submittedName>
        <fullName evidence="3">Acyltransferase</fullName>
    </submittedName>
</protein>
<dbReference type="PANTHER" id="PTHR23028">
    <property type="entry name" value="ACETYLTRANSFERASE"/>
    <property type="match status" value="1"/>
</dbReference>
<keyword evidence="3" id="KW-0012">Acyltransferase</keyword>
<organism evidence="3 4">
    <name type="scientific">Thiorhodococcus minor</name>
    <dbReference type="NCBI Taxonomy" id="57489"/>
    <lineage>
        <taxon>Bacteria</taxon>
        <taxon>Pseudomonadati</taxon>
        <taxon>Pseudomonadota</taxon>
        <taxon>Gammaproteobacteria</taxon>
        <taxon>Chromatiales</taxon>
        <taxon>Chromatiaceae</taxon>
        <taxon>Thiorhodococcus</taxon>
    </lineage>
</organism>